<gene>
    <name evidence="2" type="ORF">HAX54_004903</name>
</gene>
<organism evidence="2 3">
    <name type="scientific">Datura stramonium</name>
    <name type="common">Jimsonweed</name>
    <name type="synonym">Common thornapple</name>
    <dbReference type="NCBI Taxonomy" id="4076"/>
    <lineage>
        <taxon>Eukaryota</taxon>
        <taxon>Viridiplantae</taxon>
        <taxon>Streptophyta</taxon>
        <taxon>Embryophyta</taxon>
        <taxon>Tracheophyta</taxon>
        <taxon>Spermatophyta</taxon>
        <taxon>Magnoliopsida</taxon>
        <taxon>eudicotyledons</taxon>
        <taxon>Gunneridae</taxon>
        <taxon>Pentapetalae</taxon>
        <taxon>asterids</taxon>
        <taxon>lamiids</taxon>
        <taxon>Solanales</taxon>
        <taxon>Solanaceae</taxon>
        <taxon>Solanoideae</taxon>
        <taxon>Datureae</taxon>
        <taxon>Datura</taxon>
    </lineage>
</organism>
<name>A0ABS8T940_DATST</name>
<evidence type="ECO:0000256" key="1">
    <source>
        <dbReference type="SAM" id="MobiDB-lite"/>
    </source>
</evidence>
<comment type="caution">
    <text evidence="2">The sequence shown here is derived from an EMBL/GenBank/DDBJ whole genome shotgun (WGS) entry which is preliminary data.</text>
</comment>
<reference evidence="2 3" key="1">
    <citation type="journal article" date="2021" name="BMC Genomics">
        <title>Datura genome reveals duplications of psychoactive alkaloid biosynthetic genes and high mutation rate following tissue culture.</title>
        <authorList>
            <person name="Rajewski A."/>
            <person name="Carter-House D."/>
            <person name="Stajich J."/>
            <person name="Litt A."/>
        </authorList>
    </citation>
    <scope>NUCLEOTIDE SEQUENCE [LARGE SCALE GENOMIC DNA]</scope>
    <source>
        <strain evidence="2">AR-01</strain>
    </source>
</reference>
<feature type="compositionally biased region" description="Polar residues" evidence="1">
    <location>
        <begin position="151"/>
        <end position="166"/>
    </location>
</feature>
<dbReference type="EMBL" id="JACEIK010001231">
    <property type="protein sequence ID" value="MCD7467455.1"/>
    <property type="molecule type" value="Genomic_DNA"/>
</dbReference>
<feature type="region of interest" description="Disordered" evidence="1">
    <location>
        <begin position="143"/>
        <end position="178"/>
    </location>
</feature>
<sequence>MIPSGYKMPRDDTKIEGVGMASKTNVVNMVDIAKALTQGDQRLTPQNILVVSLELSQSLMKKLELPLSMELMILPSLQMIQLKCAACGFISDVDMRDKLTTFIAQEPTWSKKVAKDKKAMRRAEKERLKEGEVADEELKKLKKEAKKKSSFQEASVKPTSKESQVALTGIMLPHPKGM</sequence>
<evidence type="ECO:0000313" key="3">
    <source>
        <dbReference type="Proteomes" id="UP000823775"/>
    </source>
</evidence>
<dbReference type="InterPro" id="IPR045196">
    <property type="entry name" value="IF2/IF5"/>
</dbReference>
<evidence type="ECO:0000313" key="2">
    <source>
        <dbReference type="EMBL" id="MCD7467455.1"/>
    </source>
</evidence>
<proteinExistence type="predicted"/>
<dbReference type="Gene3D" id="2.20.25.350">
    <property type="match status" value="1"/>
</dbReference>
<keyword evidence="3" id="KW-1185">Reference proteome</keyword>
<dbReference type="PANTHER" id="PTHR23001">
    <property type="entry name" value="EUKARYOTIC TRANSLATION INITIATION FACTOR"/>
    <property type="match status" value="1"/>
</dbReference>
<protein>
    <submittedName>
        <fullName evidence="2">Uncharacterized protein</fullName>
    </submittedName>
</protein>
<dbReference type="PANTHER" id="PTHR23001:SF40">
    <property type="entry name" value="EUKARYOTIC TRANSLATION INITIATION FACTOR 5-LIKE"/>
    <property type="match status" value="1"/>
</dbReference>
<accession>A0ABS8T940</accession>
<dbReference type="Proteomes" id="UP000823775">
    <property type="component" value="Unassembled WGS sequence"/>
</dbReference>